<organism evidence="1 2">
    <name type="scientific">Hibiscus syriacus</name>
    <name type="common">Rose of Sharon</name>
    <dbReference type="NCBI Taxonomy" id="106335"/>
    <lineage>
        <taxon>Eukaryota</taxon>
        <taxon>Viridiplantae</taxon>
        <taxon>Streptophyta</taxon>
        <taxon>Embryophyta</taxon>
        <taxon>Tracheophyta</taxon>
        <taxon>Spermatophyta</taxon>
        <taxon>Magnoliopsida</taxon>
        <taxon>eudicotyledons</taxon>
        <taxon>Gunneridae</taxon>
        <taxon>Pentapetalae</taxon>
        <taxon>rosids</taxon>
        <taxon>malvids</taxon>
        <taxon>Malvales</taxon>
        <taxon>Malvaceae</taxon>
        <taxon>Malvoideae</taxon>
        <taxon>Hibiscus</taxon>
    </lineage>
</organism>
<gene>
    <name evidence="1" type="ORF">F3Y22_tig00009023pilonHSYRG00089</name>
</gene>
<sequence>MLTSVLHKVKNTTNLQPDFQKSAVAPPRAASPSLFRCSSVFTGFDGCCAEGTGLVEWVETYVKRDMRLWDLSLKERTVPWSKGAVRSKQLVQGGERNGFWKNNSIFGSYSSSLQGYSPRIESSHGTFDQVRWCPIHLNIFKMIGDDSNPFSQVEAQFWDHPKDNRDSLATLLGQGKDEKKVTDLESPFKENKNKMIIPLMEDFNGVSVREQVHQRTKPEMQSFDTSGNKYKKQLVTCTV</sequence>
<evidence type="ECO:0000313" key="1">
    <source>
        <dbReference type="EMBL" id="KAE8725013.1"/>
    </source>
</evidence>
<keyword evidence="2" id="KW-1185">Reference proteome</keyword>
<comment type="caution">
    <text evidence="1">The sequence shown here is derived from an EMBL/GenBank/DDBJ whole genome shotgun (WGS) entry which is preliminary data.</text>
</comment>
<protein>
    <submittedName>
        <fullName evidence="1">Uncharacterized protein</fullName>
    </submittedName>
</protein>
<dbReference type="AlphaFoldDB" id="A0A6A3C7B3"/>
<dbReference type="Proteomes" id="UP000436088">
    <property type="component" value="Unassembled WGS sequence"/>
</dbReference>
<reference evidence="1" key="1">
    <citation type="submission" date="2019-09" db="EMBL/GenBank/DDBJ databases">
        <title>Draft genome information of white flower Hibiscus syriacus.</title>
        <authorList>
            <person name="Kim Y.-M."/>
        </authorList>
    </citation>
    <scope>NUCLEOTIDE SEQUENCE [LARGE SCALE GENOMIC DNA]</scope>
    <source>
        <strain evidence="1">YM2019G1</strain>
    </source>
</reference>
<evidence type="ECO:0000313" key="2">
    <source>
        <dbReference type="Proteomes" id="UP000436088"/>
    </source>
</evidence>
<dbReference type="EMBL" id="VEPZ02000433">
    <property type="protein sequence ID" value="KAE8725013.1"/>
    <property type="molecule type" value="Genomic_DNA"/>
</dbReference>
<accession>A0A6A3C7B3</accession>
<name>A0A6A3C7B3_HIBSY</name>
<proteinExistence type="predicted"/>